<sequence length="39" mass="4196">MKTIQTLRFVLLTLTFGCFKGAVVFGGGDDDPTNPPIKP</sequence>
<comment type="caution">
    <text evidence="1">The sequence shown here is derived from an EMBL/GenBank/DDBJ whole genome shotgun (WGS) entry which is preliminary data.</text>
</comment>
<organism evidence="1 2">
    <name type="scientific">Paludibacter jiangxiensis</name>
    <dbReference type="NCBI Taxonomy" id="681398"/>
    <lineage>
        <taxon>Bacteria</taxon>
        <taxon>Pseudomonadati</taxon>
        <taxon>Bacteroidota</taxon>
        <taxon>Bacteroidia</taxon>
        <taxon>Bacteroidales</taxon>
        <taxon>Paludibacteraceae</taxon>
        <taxon>Paludibacter</taxon>
    </lineage>
</organism>
<accession>A0A161LSV2</accession>
<dbReference type="AlphaFoldDB" id="A0A161LSV2"/>
<dbReference type="EMBL" id="BDCR01000004">
    <property type="protein sequence ID" value="GAT63920.1"/>
    <property type="molecule type" value="Genomic_DNA"/>
</dbReference>
<evidence type="ECO:0000313" key="1">
    <source>
        <dbReference type="EMBL" id="GAT63920.1"/>
    </source>
</evidence>
<keyword evidence="2" id="KW-1185">Reference proteome</keyword>
<reference evidence="2" key="1">
    <citation type="submission" date="2016-04" db="EMBL/GenBank/DDBJ databases">
        <title>Draft genome sequence of Paludibacter jiangxiensis strain NM7.</title>
        <authorList>
            <person name="Qiu Y."/>
            <person name="Matsuura N."/>
            <person name="Ohashi A."/>
            <person name="Tourlousse M.D."/>
            <person name="Sekiguchi Y."/>
        </authorList>
    </citation>
    <scope>NUCLEOTIDE SEQUENCE [LARGE SCALE GENOMIC DNA]</scope>
    <source>
        <strain evidence="2">NM7</strain>
    </source>
</reference>
<protein>
    <submittedName>
        <fullName evidence="1">Uncharacterized protein</fullName>
    </submittedName>
</protein>
<name>A0A161LSV2_9BACT</name>
<dbReference type="Proteomes" id="UP000076586">
    <property type="component" value="Unassembled WGS sequence"/>
</dbReference>
<gene>
    <name evidence="1" type="ORF">PJIAN_4463</name>
</gene>
<reference evidence="2" key="2">
    <citation type="journal article" date="2017" name="Genome Announc.">
        <title>Draft genome sequence of Paludibacter jiangxiensis NM7(T), a propionate-producing fermentative bacterium.</title>
        <authorList>
            <person name="Qiu Y.-L."/>
            <person name="Tourlousse D.M."/>
            <person name="Matsuura N."/>
            <person name="Ohashi A."/>
            <person name="Sekiguchi Y."/>
        </authorList>
    </citation>
    <scope>NUCLEOTIDE SEQUENCE [LARGE SCALE GENOMIC DNA]</scope>
    <source>
        <strain evidence="2">NM7</strain>
    </source>
</reference>
<proteinExistence type="predicted"/>
<evidence type="ECO:0000313" key="2">
    <source>
        <dbReference type="Proteomes" id="UP000076586"/>
    </source>
</evidence>